<reference evidence="2" key="1">
    <citation type="submission" date="2018-05" db="EMBL/GenBank/DDBJ databases">
        <title>Draft genome of Mucuna pruriens seed.</title>
        <authorList>
            <person name="Nnadi N.E."/>
            <person name="Vos R."/>
            <person name="Hasami M.H."/>
            <person name="Devisetty U.K."/>
            <person name="Aguiy J.C."/>
        </authorList>
    </citation>
    <scope>NUCLEOTIDE SEQUENCE [LARGE SCALE GENOMIC DNA]</scope>
    <source>
        <strain evidence="2">JCA_2017</strain>
    </source>
</reference>
<organism evidence="2 3">
    <name type="scientific">Mucuna pruriens</name>
    <name type="common">Velvet bean</name>
    <name type="synonym">Dolichos pruriens</name>
    <dbReference type="NCBI Taxonomy" id="157652"/>
    <lineage>
        <taxon>Eukaryota</taxon>
        <taxon>Viridiplantae</taxon>
        <taxon>Streptophyta</taxon>
        <taxon>Embryophyta</taxon>
        <taxon>Tracheophyta</taxon>
        <taxon>Spermatophyta</taxon>
        <taxon>Magnoliopsida</taxon>
        <taxon>eudicotyledons</taxon>
        <taxon>Gunneridae</taxon>
        <taxon>Pentapetalae</taxon>
        <taxon>rosids</taxon>
        <taxon>fabids</taxon>
        <taxon>Fabales</taxon>
        <taxon>Fabaceae</taxon>
        <taxon>Papilionoideae</taxon>
        <taxon>50 kb inversion clade</taxon>
        <taxon>NPAAA clade</taxon>
        <taxon>indigoferoid/millettioid clade</taxon>
        <taxon>Phaseoleae</taxon>
        <taxon>Mucuna</taxon>
    </lineage>
</organism>
<protein>
    <recommendedName>
        <fullName evidence="4">EF-hand domain-containing protein</fullName>
    </recommendedName>
</protein>
<feature type="non-terminal residue" evidence="2">
    <location>
        <position position="1"/>
    </location>
</feature>
<dbReference type="EMBL" id="QJKJ01002375">
    <property type="protein sequence ID" value="RDY03132.1"/>
    <property type="molecule type" value="Genomic_DNA"/>
</dbReference>
<evidence type="ECO:0008006" key="4">
    <source>
        <dbReference type="Google" id="ProtNLM"/>
    </source>
</evidence>
<feature type="region of interest" description="Disordered" evidence="1">
    <location>
        <begin position="93"/>
        <end position="144"/>
    </location>
</feature>
<evidence type="ECO:0000256" key="1">
    <source>
        <dbReference type="SAM" id="MobiDB-lite"/>
    </source>
</evidence>
<name>A0A371HK94_MUCPR</name>
<sequence>MVGASHRLAFKSMGLIDVTMSSKQLATLYDSIFDKFDDNRSNAFGGCEFREEMKKILLASVDQLKSFSIQVVLEDDPNSLLQKATSNIKTLRGDPKTLRGINEDLERDGPLTSQTINEDFERGSLKTPSINEDPERGGSLTPRQ</sequence>
<dbReference type="Proteomes" id="UP000257109">
    <property type="component" value="Unassembled WGS sequence"/>
</dbReference>
<evidence type="ECO:0000313" key="2">
    <source>
        <dbReference type="EMBL" id="RDY03132.1"/>
    </source>
</evidence>
<dbReference type="STRING" id="157652.A0A371HK94"/>
<keyword evidence="3" id="KW-1185">Reference proteome</keyword>
<comment type="caution">
    <text evidence="2">The sequence shown here is derived from an EMBL/GenBank/DDBJ whole genome shotgun (WGS) entry which is preliminary data.</text>
</comment>
<feature type="compositionally biased region" description="Basic and acidic residues" evidence="1">
    <location>
        <begin position="93"/>
        <end position="109"/>
    </location>
</feature>
<evidence type="ECO:0000313" key="3">
    <source>
        <dbReference type="Proteomes" id="UP000257109"/>
    </source>
</evidence>
<dbReference type="AlphaFoldDB" id="A0A371HK94"/>
<gene>
    <name evidence="2" type="ORF">CR513_13317</name>
</gene>
<proteinExistence type="predicted"/>
<accession>A0A371HK94</accession>